<organism evidence="1 2">
    <name type="scientific">Lichenifustis flavocetrariae</name>
    <dbReference type="NCBI Taxonomy" id="2949735"/>
    <lineage>
        <taxon>Bacteria</taxon>
        <taxon>Pseudomonadati</taxon>
        <taxon>Pseudomonadota</taxon>
        <taxon>Alphaproteobacteria</taxon>
        <taxon>Hyphomicrobiales</taxon>
        <taxon>Lichenihabitantaceae</taxon>
        <taxon>Lichenifustis</taxon>
    </lineage>
</organism>
<evidence type="ECO:0000313" key="2">
    <source>
        <dbReference type="Proteomes" id="UP001165667"/>
    </source>
</evidence>
<accession>A0AA41YV51</accession>
<dbReference type="GO" id="GO:0003824">
    <property type="term" value="F:catalytic activity"/>
    <property type="evidence" value="ECO:0007669"/>
    <property type="project" value="InterPro"/>
</dbReference>
<proteinExistence type="predicted"/>
<reference evidence="1" key="1">
    <citation type="submission" date="2022-05" db="EMBL/GenBank/DDBJ databases">
        <authorList>
            <person name="Pankratov T."/>
        </authorList>
    </citation>
    <scope>NUCLEOTIDE SEQUENCE</scope>
    <source>
        <strain evidence="1">BP6-180914</strain>
    </source>
</reference>
<dbReference type="InterPro" id="IPR016176">
    <property type="entry name" value="Cbl-dep_enz_cat"/>
</dbReference>
<protein>
    <submittedName>
        <fullName evidence="1">Uncharacterized protein</fullName>
    </submittedName>
</protein>
<dbReference type="EMBL" id="JAMOIM010000003">
    <property type="protein sequence ID" value="MCW6507781.1"/>
    <property type="molecule type" value="Genomic_DNA"/>
</dbReference>
<dbReference type="Proteomes" id="UP001165667">
    <property type="component" value="Unassembled WGS sequence"/>
</dbReference>
<evidence type="ECO:0000313" key="1">
    <source>
        <dbReference type="EMBL" id="MCW6507781.1"/>
    </source>
</evidence>
<sequence length="111" mass="11655">MMAGRTGTFPDAFGEAVWRNAVDRVLKGVAFDTVMTAVTSDGILIEPLYPKVGAMVPQPWRRAGRVGVVQRVDHPDSAAANALALADIEGGERAGDRAGGVCGPQRIRGPN</sequence>
<dbReference type="SUPFAM" id="SSF51703">
    <property type="entry name" value="Cobalamin (vitamin B12)-dependent enzymes"/>
    <property type="match status" value="1"/>
</dbReference>
<dbReference type="RefSeq" id="WP_282584139.1">
    <property type="nucleotide sequence ID" value="NZ_JAMOIM010000003.1"/>
</dbReference>
<name>A0AA41YV51_9HYPH</name>
<dbReference type="AlphaFoldDB" id="A0AA41YV51"/>
<dbReference type="GO" id="GO:0031419">
    <property type="term" value="F:cobalamin binding"/>
    <property type="evidence" value="ECO:0007669"/>
    <property type="project" value="InterPro"/>
</dbReference>
<comment type="caution">
    <text evidence="1">The sequence shown here is derived from an EMBL/GenBank/DDBJ whole genome shotgun (WGS) entry which is preliminary data.</text>
</comment>
<gene>
    <name evidence="1" type="ORF">M8523_07070</name>
</gene>
<keyword evidence="2" id="KW-1185">Reference proteome</keyword>